<keyword evidence="5" id="KW-1185">Reference proteome</keyword>
<dbReference type="EMBL" id="JAUTXT010000017">
    <property type="protein sequence ID" value="KAK3674941.1"/>
    <property type="molecule type" value="Genomic_DNA"/>
</dbReference>
<name>A0AAE0WNH1_9PEZI</name>
<dbReference type="GO" id="GO:0045944">
    <property type="term" value="P:positive regulation of transcription by RNA polymerase II"/>
    <property type="evidence" value="ECO:0007669"/>
    <property type="project" value="TreeGrafter"/>
</dbReference>
<dbReference type="PANTHER" id="PTHR37534:SF9">
    <property type="entry name" value="ZN(II)2CYS6 TRANSCRIPTION FACTOR (EUROFUNG)"/>
    <property type="match status" value="1"/>
</dbReference>
<dbReference type="GO" id="GO:0005634">
    <property type="term" value="C:nucleus"/>
    <property type="evidence" value="ECO:0007669"/>
    <property type="project" value="UniProtKB-SubCell"/>
</dbReference>
<comment type="subcellular location">
    <subcellularLocation>
        <location evidence="1">Nucleus</location>
    </subcellularLocation>
</comment>
<dbReference type="PANTHER" id="PTHR37534">
    <property type="entry name" value="TRANSCRIPTIONAL ACTIVATOR PROTEIN UGA3"/>
    <property type="match status" value="1"/>
</dbReference>
<evidence type="ECO:0000256" key="3">
    <source>
        <dbReference type="SAM" id="MobiDB-lite"/>
    </source>
</evidence>
<sequence>MNAVDFGEGSLKSFYGYRETFDSGLKWVDIPQNLTFVHTNNPYDDEDAEEGAQVDDYQPHTAVQQQAPQHDDGATYAEFAKSLAMLANNATEYHENVPSWDTTQAATYPNYATQGLEALSAVASRDQYNYAPPPAMMTRGEQAPSHQSPAIGSSSQQATPVMGPPHNNLEFILNRNSADATPGETNLDPQLNSPTPTGAGPGQPPQQQDFSQHSTNHVRTPSYSSTFGGPRLQSKGSNHQQPRRNGIDDPELSFLLRDFAERAGVWMDLFDLWLFFAMQVPVLAVRCPLLLYSCAACSAKSLARVDGRKPVMGGQITPSQRCRMEFWPRRVPDAEGWVRKAREYYDQAVSLLRQALARGVAKPSDSALFDDAADEAPPTPKDPSLPTTESDELVAATAILCVYEFLDASGPEWSRHLDGAKTLFDIAKDRMVPLTLPPSPASSPRSMLHRLSTASSASRPSIPRRLSQGRRAVFWNFARQDMLAAFINNTSTRLDTFDTAMWRNAGLKLNVEGSVCPSNPQHADYAPENAMSDDLIANALIWLQQKLVNFIAAGDDVPRGVCPLGLGVRQQELLEYWEGLDKQLQIWYQGLPENFVATAIRPAAYDASGSLTAIEQQWHPRPMCASTMQSYHFARIQLLHNKPHVSTATPFTSGSPSRPKSTTPAPLPGTPDGSSLAARHASYASILQQSRNHAKEIVAIGLGRTDEGARIHSVQPLWTAGLVLGGDIKVEEGGGVDTETEMWRRCILAQLRAIEYDIGWASEYRVRNLLELWGLPMDWGVEMTQVVG</sequence>
<feature type="region of interest" description="Disordered" evidence="3">
    <location>
        <begin position="369"/>
        <end position="389"/>
    </location>
</feature>
<dbReference type="GO" id="GO:0003700">
    <property type="term" value="F:DNA-binding transcription factor activity"/>
    <property type="evidence" value="ECO:0007669"/>
    <property type="project" value="TreeGrafter"/>
</dbReference>
<comment type="caution">
    <text evidence="4">The sequence shown here is derived from an EMBL/GenBank/DDBJ whole genome shotgun (WGS) entry which is preliminary data.</text>
</comment>
<proteinExistence type="predicted"/>
<feature type="region of interest" description="Disordered" evidence="3">
    <location>
        <begin position="645"/>
        <end position="676"/>
    </location>
</feature>
<accession>A0AAE0WNH1</accession>
<feature type="region of interest" description="Disordered" evidence="3">
    <location>
        <begin position="130"/>
        <end position="248"/>
    </location>
</feature>
<evidence type="ECO:0000256" key="1">
    <source>
        <dbReference type="ARBA" id="ARBA00004123"/>
    </source>
</evidence>
<keyword evidence="2" id="KW-0539">Nucleus</keyword>
<evidence type="ECO:0000256" key="2">
    <source>
        <dbReference type="ARBA" id="ARBA00023242"/>
    </source>
</evidence>
<dbReference type="GO" id="GO:0000976">
    <property type="term" value="F:transcription cis-regulatory region binding"/>
    <property type="evidence" value="ECO:0007669"/>
    <property type="project" value="TreeGrafter"/>
</dbReference>
<reference evidence="4" key="1">
    <citation type="submission" date="2023-07" db="EMBL/GenBank/DDBJ databases">
        <title>Black Yeasts Isolated from many extreme environments.</title>
        <authorList>
            <person name="Coleine C."/>
            <person name="Stajich J.E."/>
            <person name="Selbmann L."/>
        </authorList>
    </citation>
    <scope>NUCLEOTIDE SEQUENCE</scope>
    <source>
        <strain evidence="4">CCFEE 5485</strain>
    </source>
</reference>
<evidence type="ECO:0000313" key="4">
    <source>
        <dbReference type="EMBL" id="KAK3674941.1"/>
    </source>
</evidence>
<dbReference type="AlphaFoldDB" id="A0AAE0WNH1"/>
<dbReference type="InterPro" id="IPR021858">
    <property type="entry name" value="Fun_TF"/>
</dbReference>
<organism evidence="4 5">
    <name type="scientific">Recurvomyces mirabilis</name>
    <dbReference type="NCBI Taxonomy" id="574656"/>
    <lineage>
        <taxon>Eukaryota</taxon>
        <taxon>Fungi</taxon>
        <taxon>Dikarya</taxon>
        <taxon>Ascomycota</taxon>
        <taxon>Pezizomycotina</taxon>
        <taxon>Dothideomycetes</taxon>
        <taxon>Dothideomycetidae</taxon>
        <taxon>Mycosphaerellales</taxon>
        <taxon>Teratosphaeriaceae</taxon>
        <taxon>Recurvomyces</taxon>
    </lineage>
</organism>
<evidence type="ECO:0000313" key="5">
    <source>
        <dbReference type="Proteomes" id="UP001274830"/>
    </source>
</evidence>
<dbReference type="Pfam" id="PF11951">
    <property type="entry name" value="Fungal_trans_2"/>
    <property type="match status" value="1"/>
</dbReference>
<protein>
    <submittedName>
        <fullName evidence="4">Uncharacterized protein</fullName>
    </submittedName>
</protein>
<dbReference type="Proteomes" id="UP001274830">
    <property type="component" value="Unassembled WGS sequence"/>
</dbReference>
<feature type="compositionally biased region" description="Polar residues" evidence="3">
    <location>
        <begin position="144"/>
        <end position="159"/>
    </location>
</feature>
<feature type="compositionally biased region" description="Polar residues" evidence="3">
    <location>
        <begin position="174"/>
        <end position="193"/>
    </location>
</feature>
<gene>
    <name evidence="4" type="ORF">LTR78_005285</name>
</gene>
<feature type="compositionally biased region" description="Polar residues" evidence="3">
    <location>
        <begin position="209"/>
        <end position="227"/>
    </location>
</feature>
<feature type="compositionally biased region" description="Polar residues" evidence="3">
    <location>
        <begin position="645"/>
        <end position="664"/>
    </location>
</feature>